<evidence type="ECO:0000256" key="2">
    <source>
        <dbReference type="ARBA" id="ARBA00007353"/>
    </source>
</evidence>
<comment type="catalytic activity">
    <reaction evidence="6">
        <text>adenosine + H2O + H(+) = inosine + NH4(+)</text>
        <dbReference type="Rhea" id="RHEA:24408"/>
        <dbReference type="ChEBI" id="CHEBI:15377"/>
        <dbReference type="ChEBI" id="CHEBI:15378"/>
        <dbReference type="ChEBI" id="CHEBI:16335"/>
        <dbReference type="ChEBI" id="CHEBI:17596"/>
        <dbReference type="ChEBI" id="CHEBI:28938"/>
        <dbReference type="EC" id="3.5.4.4"/>
    </reaction>
    <physiologicalReaction direction="left-to-right" evidence="6">
        <dbReference type="Rhea" id="RHEA:24409"/>
    </physiologicalReaction>
</comment>
<keyword evidence="4" id="KW-0479">Metal-binding</keyword>
<evidence type="ECO:0000256" key="1">
    <source>
        <dbReference type="ARBA" id="ARBA00000553"/>
    </source>
</evidence>
<evidence type="ECO:0000256" key="4">
    <source>
        <dbReference type="ARBA" id="ARBA00022723"/>
    </source>
</evidence>
<dbReference type="GO" id="GO:0017061">
    <property type="term" value="F:S-methyl-5-thioadenosine phosphorylase activity"/>
    <property type="evidence" value="ECO:0007669"/>
    <property type="project" value="UniProtKB-EC"/>
</dbReference>
<dbReference type="GO" id="GO:0046872">
    <property type="term" value="F:metal ion binding"/>
    <property type="evidence" value="ECO:0007669"/>
    <property type="project" value="UniProtKB-KW"/>
</dbReference>
<evidence type="ECO:0000256" key="5">
    <source>
        <dbReference type="ARBA" id="ARBA00022833"/>
    </source>
</evidence>
<accession>A0A850PC13</accession>
<evidence type="ECO:0000256" key="6">
    <source>
        <dbReference type="ARBA" id="ARBA00047989"/>
    </source>
</evidence>
<dbReference type="EMBL" id="JABXXR010000161">
    <property type="protein sequence ID" value="NVN41654.1"/>
    <property type="molecule type" value="Genomic_DNA"/>
</dbReference>
<feature type="non-terminal residue" evidence="9">
    <location>
        <position position="1"/>
    </location>
</feature>
<evidence type="ECO:0000256" key="7">
    <source>
        <dbReference type="ARBA" id="ARBA00048968"/>
    </source>
</evidence>
<dbReference type="InterPro" id="IPR003730">
    <property type="entry name" value="Cu_polyphenol_OxRdtase"/>
</dbReference>
<comment type="similarity">
    <text evidence="2">Belongs to the purine nucleoside phosphorylase YfiH/LACC1 family.</text>
</comment>
<reference evidence="9 10" key="1">
    <citation type="submission" date="2020-06" db="EMBL/GenBank/DDBJ databases">
        <title>Description of novel acetic acid bacteria.</title>
        <authorList>
            <person name="Sombolestani A."/>
        </authorList>
    </citation>
    <scope>NUCLEOTIDE SEQUENCE [LARGE SCALE GENOMIC DNA]</scope>
    <source>
        <strain evidence="9 10">LMG 27010</strain>
    </source>
</reference>
<gene>
    <name evidence="9" type="ORF">HUK82_13925</name>
</gene>
<name>A0A850PC13_9PROT</name>
<keyword evidence="10" id="KW-1185">Reference proteome</keyword>
<evidence type="ECO:0000313" key="9">
    <source>
        <dbReference type="EMBL" id="NVN41654.1"/>
    </source>
</evidence>
<keyword evidence="5" id="KW-0862">Zinc</keyword>
<organism evidence="9 10">
    <name type="scientific">Ameyamaea chiangmaiensis</name>
    <dbReference type="NCBI Taxonomy" id="442969"/>
    <lineage>
        <taxon>Bacteria</taxon>
        <taxon>Pseudomonadati</taxon>
        <taxon>Pseudomonadota</taxon>
        <taxon>Alphaproteobacteria</taxon>
        <taxon>Acetobacterales</taxon>
        <taxon>Acetobacteraceae</taxon>
        <taxon>Ameyamaea</taxon>
    </lineage>
</organism>
<dbReference type="Proteomes" id="UP000585665">
    <property type="component" value="Unassembled WGS sequence"/>
</dbReference>
<comment type="catalytic activity">
    <reaction evidence="8">
        <text>S-methyl-5'-thioadenosine + phosphate = 5-(methylsulfanyl)-alpha-D-ribose 1-phosphate + adenine</text>
        <dbReference type="Rhea" id="RHEA:11852"/>
        <dbReference type="ChEBI" id="CHEBI:16708"/>
        <dbReference type="ChEBI" id="CHEBI:17509"/>
        <dbReference type="ChEBI" id="CHEBI:43474"/>
        <dbReference type="ChEBI" id="CHEBI:58533"/>
        <dbReference type="EC" id="2.4.2.28"/>
    </reaction>
    <physiologicalReaction direction="left-to-right" evidence="8">
        <dbReference type="Rhea" id="RHEA:11853"/>
    </physiologicalReaction>
</comment>
<dbReference type="Gene3D" id="3.60.140.10">
    <property type="entry name" value="CNF1/YfiH-like putative cysteine hydrolases"/>
    <property type="match status" value="1"/>
</dbReference>
<dbReference type="RefSeq" id="WP_176614534.1">
    <property type="nucleotide sequence ID" value="NZ_JABXXR010000161.1"/>
</dbReference>
<evidence type="ECO:0000256" key="8">
    <source>
        <dbReference type="ARBA" id="ARBA00049893"/>
    </source>
</evidence>
<comment type="catalytic activity">
    <reaction evidence="7">
        <text>adenosine + phosphate = alpha-D-ribose 1-phosphate + adenine</text>
        <dbReference type="Rhea" id="RHEA:27642"/>
        <dbReference type="ChEBI" id="CHEBI:16335"/>
        <dbReference type="ChEBI" id="CHEBI:16708"/>
        <dbReference type="ChEBI" id="CHEBI:43474"/>
        <dbReference type="ChEBI" id="CHEBI:57720"/>
        <dbReference type="EC" id="2.4.2.1"/>
    </reaction>
    <physiologicalReaction direction="left-to-right" evidence="7">
        <dbReference type="Rhea" id="RHEA:27643"/>
    </physiologicalReaction>
</comment>
<sequence length="124" mass="12822">AGGVLEATLAAMEGIGARLAGATAVVGPCIAQVSYEVGTDMRDAVIAADGRAEDFFMPAMRAAHFRFDLAGYCVDRLRRAGAGTAMALGVDTLSDEVRFFSHRRRTLAGGGQIGHQISAVAAHG</sequence>
<comment type="catalytic activity">
    <reaction evidence="1">
        <text>inosine + phosphate = alpha-D-ribose 1-phosphate + hypoxanthine</text>
        <dbReference type="Rhea" id="RHEA:27646"/>
        <dbReference type="ChEBI" id="CHEBI:17368"/>
        <dbReference type="ChEBI" id="CHEBI:17596"/>
        <dbReference type="ChEBI" id="CHEBI:43474"/>
        <dbReference type="ChEBI" id="CHEBI:57720"/>
        <dbReference type="EC" id="2.4.2.1"/>
    </reaction>
    <physiologicalReaction direction="left-to-right" evidence="1">
        <dbReference type="Rhea" id="RHEA:27647"/>
    </physiologicalReaction>
</comment>
<evidence type="ECO:0000256" key="3">
    <source>
        <dbReference type="ARBA" id="ARBA00022679"/>
    </source>
</evidence>
<dbReference type="SUPFAM" id="SSF64438">
    <property type="entry name" value="CNF1/YfiH-like putative cysteine hydrolases"/>
    <property type="match status" value="1"/>
</dbReference>
<comment type="caution">
    <text evidence="9">The sequence shown here is derived from an EMBL/GenBank/DDBJ whole genome shotgun (WGS) entry which is preliminary data.</text>
</comment>
<evidence type="ECO:0000313" key="10">
    <source>
        <dbReference type="Proteomes" id="UP000585665"/>
    </source>
</evidence>
<dbReference type="Pfam" id="PF02578">
    <property type="entry name" value="Cu-oxidase_4"/>
    <property type="match status" value="1"/>
</dbReference>
<keyword evidence="3" id="KW-0808">Transferase</keyword>
<protein>
    <submittedName>
        <fullName evidence="9">Polyphenol oxidase family protein</fullName>
    </submittedName>
</protein>
<dbReference type="InterPro" id="IPR038371">
    <property type="entry name" value="Cu_polyphenol_OxRdtase_sf"/>
</dbReference>
<dbReference type="AlphaFoldDB" id="A0A850PC13"/>
<proteinExistence type="inferred from homology"/>
<dbReference type="InterPro" id="IPR011324">
    <property type="entry name" value="Cytotoxic_necrot_fac-like_cat"/>
</dbReference>